<reference evidence="1 2" key="1">
    <citation type="journal article" date="2013" name="Genome Announc.">
        <title>Complete Genome Sequence of Glaciecola psychrophila Strain 170T.</title>
        <authorList>
            <person name="Yin J."/>
            <person name="Chen J."/>
            <person name="Liu G."/>
            <person name="Yu Y."/>
            <person name="Song L."/>
            <person name="Wang X."/>
            <person name="Qu X."/>
        </authorList>
    </citation>
    <scope>NUCLEOTIDE SEQUENCE [LARGE SCALE GENOMIC DNA]</scope>
    <source>
        <strain evidence="1 2">170</strain>
    </source>
</reference>
<dbReference type="Proteomes" id="UP000011864">
    <property type="component" value="Chromosome"/>
</dbReference>
<dbReference type="AlphaFoldDB" id="K7AQF4"/>
<dbReference type="STRING" id="1129794.C427_3731"/>
<dbReference type="PATRIC" id="fig|1129794.4.peg.3715"/>
<accession>K7AQF4</accession>
<keyword evidence="2" id="KW-1185">Reference proteome</keyword>
<evidence type="ECO:0000313" key="1">
    <source>
        <dbReference type="EMBL" id="AGH45839.1"/>
    </source>
</evidence>
<evidence type="ECO:0000313" key="2">
    <source>
        <dbReference type="Proteomes" id="UP000011864"/>
    </source>
</evidence>
<dbReference type="HOGENOM" id="CLU_2772190_0_0_6"/>
<dbReference type="EMBL" id="CP003837">
    <property type="protein sequence ID" value="AGH45839.1"/>
    <property type="molecule type" value="Genomic_DNA"/>
</dbReference>
<gene>
    <name evidence="1" type="ORF">C427_3731</name>
</gene>
<proteinExistence type="predicted"/>
<sequence>MVYCAKCRNDFSSQIDINIPLDNVNEEVFIDLYRTNKTSADPITAAEIVFGTANRELVQAAQMYLAKQK</sequence>
<name>K7AQF4_9ALTE</name>
<dbReference type="OrthoDB" id="7068461at2"/>
<dbReference type="KEGG" id="gps:C427_3731"/>
<organism evidence="1 2">
    <name type="scientific">Paraglaciecola psychrophila 170</name>
    <dbReference type="NCBI Taxonomy" id="1129794"/>
    <lineage>
        <taxon>Bacteria</taxon>
        <taxon>Pseudomonadati</taxon>
        <taxon>Pseudomonadota</taxon>
        <taxon>Gammaproteobacteria</taxon>
        <taxon>Alteromonadales</taxon>
        <taxon>Alteromonadaceae</taxon>
        <taxon>Paraglaciecola</taxon>
    </lineage>
</organism>
<protein>
    <submittedName>
        <fullName evidence="1">Uncharacterized protein</fullName>
    </submittedName>
</protein>